<dbReference type="Pfam" id="PF26604">
    <property type="entry name" value="CBU_0592"/>
    <property type="match status" value="1"/>
</dbReference>
<evidence type="ECO:0000313" key="3">
    <source>
        <dbReference type="EMBL" id="SFF59613.1"/>
    </source>
</evidence>
<keyword evidence="1" id="KW-0472">Membrane</keyword>
<keyword evidence="1" id="KW-1133">Transmembrane helix</keyword>
<dbReference type="RefSeq" id="WP_091534821.1">
    <property type="nucleotide sequence ID" value="NZ_FOOC01000011.1"/>
</dbReference>
<dbReference type="AlphaFoldDB" id="A0A1I2JZN0"/>
<dbReference type="OrthoDB" id="5957557at2"/>
<protein>
    <recommendedName>
        <fullName evidence="2">CBU-0592-like domain-containing protein</fullName>
    </recommendedName>
</protein>
<evidence type="ECO:0000313" key="4">
    <source>
        <dbReference type="Proteomes" id="UP000199771"/>
    </source>
</evidence>
<sequence>MIQLVSLCGAGLILTAFALQQAGRWHPTDRPYLLANLVGATLLTGVAALERQLGFLLLEAVWMAVSLYGLLRGGMR</sequence>
<dbReference type="InterPro" id="IPR058058">
    <property type="entry name" value="CBU_0592-like"/>
</dbReference>
<feature type="domain" description="CBU-0592-like" evidence="2">
    <location>
        <begin position="3"/>
        <end position="72"/>
    </location>
</feature>
<gene>
    <name evidence="3" type="ORF">SAMN04488120_11130</name>
</gene>
<organism evidence="3 4">
    <name type="scientific">Fontimonas thermophila</name>
    <dbReference type="NCBI Taxonomy" id="1076937"/>
    <lineage>
        <taxon>Bacteria</taxon>
        <taxon>Pseudomonadati</taxon>
        <taxon>Pseudomonadota</taxon>
        <taxon>Gammaproteobacteria</taxon>
        <taxon>Nevskiales</taxon>
        <taxon>Nevskiaceae</taxon>
        <taxon>Fontimonas</taxon>
    </lineage>
</organism>
<evidence type="ECO:0000259" key="2">
    <source>
        <dbReference type="Pfam" id="PF26604"/>
    </source>
</evidence>
<keyword evidence="4" id="KW-1185">Reference proteome</keyword>
<dbReference type="STRING" id="1076937.SAMN04488120_11130"/>
<name>A0A1I2JZN0_9GAMM</name>
<proteinExistence type="predicted"/>
<reference evidence="3 4" key="1">
    <citation type="submission" date="2016-10" db="EMBL/GenBank/DDBJ databases">
        <authorList>
            <person name="de Groot N.N."/>
        </authorList>
    </citation>
    <scope>NUCLEOTIDE SEQUENCE [LARGE SCALE GENOMIC DNA]</scope>
    <source>
        <strain evidence="3 4">DSM 23609</strain>
    </source>
</reference>
<feature type="transmembrane region" description="Helical" evidence="1">
    <location>
        <begin position="53"/>
        <end position="71"/>
    </location>
</feature>
<dbReference type="Proteomes" id="UP000199771">
    <property type="component" value="Unassembled WGS sequence"/>
</dbReference>
<keyword evidence="1" id="KW-0812">Transmembrane</keyword>
<dbReference type="NCBIfam" id="NF047864">
    <property type="entry name" value="CBU_0592_membra"/>
    <property type="match status" value="1"/>
</dbReference>
<evidence type="ECO:0000256" key="1">
    <source>
        <dbReference type="SAM" id="Phobius"/>
    </source>
</evidence>
<accession>A0A1I2JZN0</accession>
<dbReference type="EMBL" id="FOOC01000011">
    <property type="protein sequence ID" value="SFF59613.1"/>
    <property type="molecule type" value="Genomic_DNA"/>
</dbReference>